<name>A0A9D2U4S8_9FIRM</name>
<dbReference type="PANTHER" id="PTHR30349:SF64">
    <property type="entry name" value="PROPHAGE INTEGRASE INTD-RELATED"/>
    <property type="match status" value="1"/>
</dbReference>
<evidence type="ECO:0000256" key="1">
    <source>
        <dbReference type="ARBA" id="ARBA00008857"/>
    </source>
</evidence>
<dbReference type="EMBL" id="DWUX01000133">
    <property type="protein sequence ID" value="HJD39812.1"/>
    <property type="molecule type" value="Genomic_DNA"/>
</dbReference>
<dbReference type="AlphaFoldDB" id="A0A9D2U4S8"/>
<dbReference type="Pfam" id="PF00589">
    <property type="entry name" value="Phage_integrase"/>
    <property type="match status" value="1"/>
</dbReference>
<gene>
    <name evidence="5" type="ORF">H9913_07265</name>
</gene>
<comment type="similarity">
    <text evidence="1">Belongs to the 'phage' integrase family.</text>
</comment>
<reference evidence="5" key="2">
    <citation type="submission" date="2021-04" db="EMBL/GenBank/DDBJ databases">
        <authorList>
            <person name="Gilroy R."/>
        </authorList>
    </citation>
    <scope>NUCLEOTIDE SEQUENCE</scope>
    <source>
        <strain evidence="5">ChiW19-6364</strain>
    </source>
</reference>
<dbReference type="PROSITE" id="PS51898">
    <property type="entry name" value="TYR_RECOMBINASE"/>
    <property type="match status" value="1"/>
</dbReference>
<proteinExistence type="inferred from homology"/>
<evidence type="ECO:0000259" key="4">
    <source>
        <dbReference type="PROSITE" id="PS51898"/>
    </source>
</evidence>
<organism evidence="5 6">
    <name type="scientific">Candidatus Blautia stercoripullorum</name>
    <dbReference type="NCBI Taxonomy" id="2838502"/>
    <lineage>
        <taxon>Bacteria</taxon>
        <taxon>Bacillati</taxon>
        <taxon>Bacillota</taxon>
        <taxon>Clostridia</taxon>
        <taxon>Lachnospirales</taxon>
        <taxon>Lachnospiraceae</taxon>
        <taxon>Blautia</taxon>
    </lineage>
</organism>
<dbReference type="SUPFAM" id="SSF56349">
    <property type="entry name" value="DNA breaking-rejoining enzymes"/>
    <property type="match status" value="1"/>
</dbReference>
<dbReference type="GO" id="GO:0003677">
    <property type="term" value="F:DNA binding"/>
    <property type="evidence" value="ECO:0007669"/>
    <property type="project" value="UniProtKB-KW"/>
</dbReference>
<dbReference type="InterPro" id="IPR013762">
    <property type="entry name" value="Integrase-like_cat_sf"/>
</dbReference>
<reference evidence="5" key="1">
    <citation type="journal article" date="2021" name="PeerJ">
        <title>Extensive microbial diversity within the chicken gut microbiome revealed by metagenomics and culture.</title>
        <authorList>
            <person name="Gilroy R."/>
            <person name="Ravi A."/>
            <person name="Getino M."/>
            <person name="Pursley I."/>
            <person name="Horton D.L."/>
            <person name="Alikhan N.F."/>
            <person name="Baker D."/>
            <person name="Gharbi K."/>
            <person name="Hall N."/>
            <person name="Watson M."/>
            <person name="Adriaenssens E.M."/>
            <person name="Foster-Nyarko E."/>
            <person name="Jarju S."/>
            <person name="Secka A."/>
            <person name="Antonio M."/>
            <person name="Oren A."/>
            <person name="Chaudhuri R.R."/>
            <person name="La Ragione R."/>
            <person name="Hildebrand F."/>
            <person name="Pallen M.J."/>
        </authorList>
    </citation>
    <scope>NUCLEOTIDE SEQUENCE</scope>
    <source>
        <strain evidence="5">ChiW19-6364</strain>
    </source>
</reference>
<dbReference type="Proteomes" id="UP000823850">
    <property type="component" value="Unassembled WGS sequence"/>
</dbReference>
<dbReference type="GO" id="GO:0015074">
    <property type="term" value="P:DNA integration"/>
    <property type="evidence" value="ECO:0007669"/>
    <property type="project" value="InterPro"/>
</dbReference>
<dbReference type="InterPro" id="IPR010998">
    <property type="entry name" value="Integrase_recombinase_N"/>
</dbReference>
<dbReference type="Gene3D" id="1.10.150.130">
    <property type="match status" value="1"/>
</dbReference>
<evidence type="ECO:0000256" key="2">
    <source>
        <dbReference type="ARBA" id="ARBA00023125"/>
    </source>
</evidence>
<feature type="domain" description="Tyr recombinase" evidence="4">
    <location>
        <begin position="177"/>
        <end position="373"/>
    </location>
</feature>
<keyword evidence="2" id="KW-0238">DNA-binding</keyword>
<dbReference type="GO" id="GO:0006310">
    <property type="term" value="P:DNA recombination"/>
    <property type="evidence" value="ECO:0007669"/>
    <property type="project" value="UniProtKB-KW"/>
</dbReference>
<dbReference type="InterPro" id="IPR002104">
    <property type="entry name" value="Integrase_catalytic"/>
</dbReference>
<sequence>MENKKLLEQHPYKIWQGSDGYWRTYLPDDSKKTGRRLIKRREKLDIENILVKFYRQKAENPTFKEVFHLWINEKVECKEIAPATVSKYINDYKRFCSGKPIENVRFKYLTEKELRLFIKRTIADMDLSAKSYSGLRLIIKGMLKYGKWEELTSISATEFFSDINIGKNSFRKKIKDKSKEVFTDEEVRMITHYISENPTIRNLAILLAFQTGVRVGELASLKRGDINFKSKTLHIQRTEVTYKDLETGKSVNEVREYPKNENADRYLILQDKAISTLRQVLKLNSFGEYLFEENGKRIRENAFNRKLARICEAVHIPKRSMHKIRKTYGTSLINGHVDERLILDQMGHGDIRTTKQFYYFSNRDEAEKRQQIQNAIPY</sequence>
<evidence type="ECO:0000313" key="6">
    <source>
        <dbReference type="Proteomes" id="UP000823850"/>
    </source>
</evidence>
<evidence type="ECO:0000256" key="3">
    <source>
        <dbReference type="ARBA" id="ARBA00023172"/>
    </source>
</evidence>
<dbReference type="InterPro" id="IPR011010">
    <property type="entry name" value="DNA_brk_join_enz"/>
</dbReference>
<keyword evidence="3" id="KW-0233">DNA recombination</keyword>
<comment type="caution">
    <text evidence="5">The sequence shown here is derived from an EMBL/GenBank/DDBJ whole genome shotgun (WGS) entry which is preliminary data.</text>
</comment>
<evidence type="ECO:0000313" key="5">
    <source>
        <dbReference type="EMBL" id="HJD39812.1"/>
    </source>
</evidence>
<dbReference type="Gene3D" id="1.10.443.10">
    <property type="entry name" value="Intergrase catalytic core"/>
    <property type="match status" value="1"/>
</dbReference>
<dbReference type="PANTHER" id="PTHR30349">
    <property type="entry name" value="PHAGE INTEGRASE-RELATED"/>
    <property type="match status" value="1"/>
</dbReference>
<accession>A0A9D2U4S8</accession>
<dbReference type="InterPro" id="IPR050090">
    <property type="entry name" value="Tyrosine_recombinase_XerCD"/>
</dbReference>
<protein>
    <submittedName>
        <fullName evidence="5">Tyrosine-type recombinase/integrase</fullName>
    </submittedName>
</protein>